<comment type="caution">
    <text evidence="2">The sequence shown here is derived from an EMBL/GenBank/DDBJ whole genome shotgun (WGS) entry which is preliminary data.</text>
</comment>
<sequence length="112" mass="12902">MYKLVFYKILLVALSFISLVSHGQTCNKNFRHRLTSTHPKVSFYLTVVSTKYPPYWVKKGDFIEGYAADIACEVIGNADFHFKMLTFSWARAYKMGLDHKNTILVSVGRTEE</sequence>
<gene>
    <name evidence="2" type="ORF">KCG35_00960</name>
</gene>
<feature type="chain" id="PRO_5045324437" description="Solute-binding protein family 3/N-terminal domain-containing protein" evidence="1">
    <location>
        <begin position="24"/>
        <end position="112"/>
    </location>
</feature>
<evidence type="ECO:0000313" key="3">
    <source>
        <dbReference type="Proteomes" id="UP000690515"/>
    </source>
</evidence>
<dbReference type="Proteomes" id="UP000690515">
    <property type="component" value="Unassembled WGS sequence"/>
</dbReference>
<name>A0ABS5Z8I6_9GAMM</name>
<keyword evidence="3" id="KW-1185">Reference proteome</keyword>
<dbReference type="RefSeq" id="WP_215817791.1">
    <property type="nucleotide sequence ID" value="NZ_JAGSOY010000002.1"/>
</dbReference>
<accession>A0ABS5Z8I6</accession>
<reference evidence="2 3" key="1">
    <citation type="submission" date="2021-04" db="EMBL/GenBank/DDBJ databases">
        <authorList>
            <person name="Pira H."/>
            <person name="Risdian C."/>
            <person name="Wink J."/>
        </authorList>
    </citation>
    <scope>NUCLEOTIDE SEQUENCE [LARGE SCALE GENOMIC DNA]</scope>
    <source>
        <strain evidence="2 3">WH53</strain>
    </source>
</reference>
<feature type="signal peptide" evidence="1">
    <location>
        <begin position="1"/>
        <end position="23"/>
    </location>
</feature>
<evidence type="ECO:0000256" key="1">
    <source>
        <dbReference type="SAM" id="SignalP"/>
    </source>
</evidence>
<evidence type="ECO:0000313" key="2">
    <source>
        <dbReference type="EMBL" id="MBU2709621.1"/>
    </source>
</evidence>
<evidence type="ECO:0008006" key="4">
    <source>
        <dbReference type="Google" id="ProtNLM"/>
    </source>
</evidence>
<dbReference type="EMBL" id="JAGSOY010000002">
    <property type="protein sequence ID" value="MBU2709621.1"/>
    <property type="molecule type" value="Genomic_DNA"/>
</dbReference>
<organism evidence="2 3">
    <name type="scientific">Zooshikella harenae</name>
    <dbReference type="NCBI Taxonomy" id="2827238"/>
    <lineage>
        <taxon>Bacteria</taxon>
        <taxon>Pseudomonadati</taxon>
        <taxon>Pseudomonadota</taxon>
        <taxon>Gammaproteobacteria</taxon>
        <taxon>Oceanospirillales</taxon>
        <taxon>Zooshikellaceae</taxon>
        <taxon>Zooshikella</taxon>
    </lineage>
</organism>
<keyword evidence="1" id="KW-0732">Signal</keyword>
<feature type="non-terminal residue" evidence="2">
    <location>
        <position position="112"/>
    </location>
</feature>
<protein>
    <recommendedName>
        <fullName evidence="4">Solute-binding protein family 3/N-terminal domain-containing protein</fullName>
    </recommendedName>
</protein>
<proteinExistence type="predicted"/>